<proteinExistence type="predicted"/>
<dbReference type="GeneID" id="87940684"/>
<keyword evidence="1" id="KW-0812">Transmembrane</keyword>
<reference evidence="3" key="1">
    <citation type="journal article" date="2023" name="bioRxiv">
        <title>Complete genome of the Medicago anthracnose fungus, Colletotrichum destructivum, reveals a mini-chromosome-like region within a core chromosome.</title>
        <authorList>
            <person name="Lapalu N."/>
            <person name="Simon A."/>
            <person name="Lu A."/>
            <person name="Plaumann P.-L."/>
            <person name="Amselem J."/>
            <person name="Pigne S."/>
            <person name="Auger A."/>
            <person name="Koch C."/>
            <person name="Dallery J.-F."/>
            <person name="O'Connell R.J."/>
        </authorList>
    </citation>
    <scope>NUCLEOTIDE SEQUENCE [LARGE SCALE GENOMIC DNA]</scope>
    <source>
        <strain evidence="3">CBS 520.97</strain>
    </source>
</reference>
<dbReference type="KEGG" id="cdet:87940684"/>
<dbReference type="EMBL" id="CP137307">
    <property type="protein sequence ID" value="WQF79167.1"/>
    <property type="molecule type" value="Genomic_DNA"/>
</dbReference>
<organism evidence="2 3">
    <name type="scientific">Colletotrichum destructivum</name>
    <dbReference type="NCBI Taxonomy" id="34406"/>
    <lineage>
        <taxon>Eukaryota</taxon>
        <taxon>Fungi</taxon>
        <taxon>Dikarya</taxon>
        <taxon>Ascomycota</taxon>
        <taxon>Pezizomycotina</taxon>
        <taxon>Sordariomycetes</taxon>
        <taxon>Hypocreomycetidae</taxon>
        <taxon>Glomerellales</taxon>
        <taxon>Glomerellaceae</taxon>
        <taxon>Colletotrichum</taxon>
        <taxon>Colletotrichum destructivum species complex</taxon>
    </lineage>
</organism>
<keyword evidence="3" id="KW-1185">Reference proteome</keyword>
<accession>A0AAX4I712</accession>
<dbReference type="RefSeq" id="XP_062776391.1">
    <property type="nucleotide sequence ID" value="XM_062920340.1"/>
</dbReference>
<gene>
    <name evidence="2" type="ORF">CDEST_04181</name>
</gene>
<feature type="transmembrane region" description="Helical" evidence="1">
    <location>
        <begin position="310"/>
        <end position="329"/>
    </location>
</feature>
<keyword evidence="1" id="KW-1133">Transmembrane helix</keyword>
<evidence type="ECO:0000313" key="2">
    <source>
        <dbReference type="EMBL" id="WQF79167.1"/>
    </source>
</evidence>
<dbReference type="Proteomes" id="UP001322277">
    <property type="component" value="Chromosome 3"/>
</dbReference>
<evidence type="ECO:0000313" key="3">
    <source>
        <dbReference type="Proteomes" id="UP001322277"/>
    </source>
</evidence>
<name>A0AAX4I712_9PEZI</name>
<keyword evidence="1" id="KW-0472">Membrane</keyword>
<protein>
    <submittedName>
        <fullName evidence="2">Uncharacterized protein</fullName>
    </submittedName>
</protein>
<evidence type="ECO:0000256" key="1">
    <source>
        <dbReference type="SAM" id="Phobius"/>
    </source>
</evidence>
<dbReference type="AlphaFoldDB" id="A0AAX4I712"/>
<sequence length="348" mass="39975">MAASQDPFLGCYLPLAVRQSILSQFWEACQPDLSQMPNMQPYFEYHSARCRQFLHNGGIHVTAKKHSELIGVSKRILGEVPKETLVASITKERTGSERPDPERVGNTLALCASLLLMTNVRGHRYGVSGSNLLDWTADETLKGSVESHFARQRPVLQSGNTRLSRLFTARNLSRVGGMNVKWTTNLVDHLILADDDRTVFLFHCASFLKFQKSCARGIFPEGLMEETIRTLTLLFPENDIHSRKWLKTEIDTKKLDRSLASCGSLRSRDRRFEKFFFWHDRLLILKQAFDESSPRTLAQWWNDRRNIVQWYTFWVAIMVFVLTTFFGLVQSIEGGLQVWLAWEGRGSK</sequence>